<accession>A0A559IW18</accession>
<dbReference type="Gene3D" id="4.10.280.10">
    <property type="entry name" value="Helix-loop-helix DNA-binding domain"/>
    <property type="match status" value="1"/>
</dbReference>
<name>A0A559IW18_9BACL</name>
<sequence>MLDEIEHLRFRMNEAYKEGLELTDGKMVEMSQDLDKLLTVYQTEKHMKDLLDE</sequence>
<organism evidence="1 2">
    <name type="scientific">Paenibacillus agilis</name>
    <dbReference type="NCBI Taxonomy" id="3020863"/>
    <lineage>
        <taxon>Bacteria</taxon>
        <taxon>Bacillati</taxon>
        <taxon>Bacillota</taxon>
        <taxon>Bacilli</taxon>
        <taxon>Bacillales</taxon>
        <taxon>Paenibacillaceae</taxon>
        <taxon>Paenibacillus</taxon>
    </lineage>
</organism>
<dbReference type="OrthoDB" id="1916677at2"/>
<dbReference type="GO" id="GO:0046983">
    <property type="term" value="F:protein dimerization activity"/>
    <property type="evidence" value="ECO:0007669"/>
    <property type="project" value="InterPro"/>
</dbReference>
<dbReference type="AlphaFoldDB" id="A0A559IW18"/>
<dbReference type="GO" id="GO:0043937">
    <property type="term" value="P:regulation of sporulation"/>
    <property type="evidence" value="ECO:0007669"/>
    <property type="project" value="InterPro"/>
</dbReference>
<dbReference type="EMBL" id="VNJK01000001">
    <property type="protein sequence ID" value="TVX91835.1"/>
    <property type="molecule type" value="Genomic_DNA"/>
</dbReference>
<comment type="caution">
    <text evidence="1">The sequence shown here is derived from an EMBL/GenBank/DDBJ whole genome shotgun (WGS) entry which is preliminary data.</text>
</comment>
<evidence type="ECO:0000313" key="1">
    <source>
        <dbReference type="EMBL" id="TVX91835.1"/>
    </source>
</evidence>
<dbReference type="Proteomes" id="UP000318102">
    <property type="component" value="Unassembled WGS sequence"/>
</dbReference>
<dbReference type="InterPro" id="IPR036638">
    <property type="entry name" value="HLH_DNA-bd_sf"/>
</dbReference>
<dbReference type="InterPro" id="IPR018540">
    <property type="entry name" value="Spo0E-like"/>
</dbReference>
<dbReference type="InterPro" id="IPR037208">
    <property type="entry name" value="Spo0E-like_sf"/>
</dbReference>
<proteinExistence type="predicted"/>
<dbReference type="SUPFAM" id="SSF140500">
    <property type="entry name" value="BAS1536-like"/>
    <property type="match status" value="1"/>
</dbReference>
<protein>
    <submittedName>
        <fullName evidence="1">Aspartyl-phosphate phosphatase Spo0E family protein</fullName>
    </submittedName>
</protein>
<reference evidence="1 2" key="1">
    <citation type="submission" date="2019-07" db="EMBL/GenBank/DDBJ databases">
        <authorList>
            <person name="Kim J."/>
        </authorList>
    </citation>
    <scope>NUCLEOTIDE SEQUENCE [LARGE SCALE GENOMIC DNA]</scope>
    <source>
        <strain evidence="1 2">N4</strain>
    </source>
</reference>
<dbReference type="Pfam" id="PF09388">
    <property type="entry name" value="SpoOE-like"/>
    <property type="match status" value="1"/>
</dbReference>
<keyword evidence="2" id="KW-1185">Reference proteome</keyword>
<evidence type="ECO:0000313" key="2">
    <source>
        <dbReference type="Proteomes" id="UP000318102"/>
    </source>
</evidence>
<dbReference type="RefSeq" id="WP_144986721.1">
    <property type="nucleotide sequence ID" value="NZ_VNJK01000001.1"/>
</dbReference>
<gene>
    <name evidence="1" type="ORF">FPZ44_01420</name>
</gene>